<dbReference type="Proteomes" id="UP001248709">
    <property type="component" value="Unassembled WGS sequence"/>
</dbReference>
<feature type="coiled-coil region" evidence="1">
    <location>
        <begin position="17"/>
        <end position="51"/>
    </location>
</feature>
<name>A0ABU3H7S6_9BACL</name>
<reference evidence="3 4" key="1">
    <citation type="submission" date="2023-07" db="EMBL/GenBank/DDBJ databases">
        <title>Genomic Encyclopedia of Type Strains, Phase IV (KMG-IV): sequencing the most valuable type-strain genomes for metagenomic binning, comparative biology and taxonomic classification.</title>
        <authorList>
            <person name="Goeker M."/>
        </authorList>
    </citation>
    <scope>NUCLEOTIDE SEQUENCE [LARGE SCALE GENOMIC DNA]</scope>
    <source>
        <strain evidence="3 4">T98</strain>
    </source>
</reference>
<dbReference type="InterPro" id="IPR024535">
    <property type="entry name" value="RHGA/B-epi-like_pectate_lyase"/>
</dbReference>
<dbReference type="SUPFAM" id="SSF51126">
    <property type="entry name" value="Pectin lyase-like"/>
    <property type="match status" value="1"/>
</dbReference>
<accession>A0ABU3H7S6</accession>
<dbReference type="Pfam" id="PF12708">
    <property type="entry name" value="Pect-lyase_RHGA_epim"/>
    <property type="match status" value="1"/>
</dbReference>
<organism evidence="3 4">
    <name type="scientific">Paenibacillus forsythiae</name>
    <dbReference type="NCBI Taxonomy" id="365616"/>
    <lineage>
        <taxon>Bacteria</taxon>
        <taxon>Bacillati</taxon>
        <taxon>Bacillota</taxon>
        <taxon>Bacilli</taxon>
        <taxon>Bacillales</taxon>
        <taxon>Paenibacillaceae</taxon>
        <taxon>Paenibacillus</taxon>
    </lineage>
</organism>
<evidence type="ECO:0000256" key="1">
    <source>
        <dbReference type="SAM" id="Coils"/>
    </source>
</evidence>
<protein>
    <recommendedName>
        <fullName evidence="2">Rhamnogalacturonase A/B/Epimerase-like pectate lyase domain-containing protein</fullName>
    </recommendedName>
</protein>
<evidence type="ECO:0000313" key="3">
    <source>
        <dbReference type="EMBL" id="MDT3426062.1"/>
    </source>
</evidence>
<dbReference type="Gene3D" id="2.160.20.10">
    <property type="entry name" value="Single-stranded right-handed beta-helix, Pectin lyase-like"/>
    <property type="match status" value="1"/>
</dbReference>
<proteinExistence type="predicted"/>
<dbReference type="EMBL" id="JAUSUY010000005">
    <property type="protein sequence ID" value="MDT3426062.1"/>
    <property type="molecule type" value="Genomic_DNA"/>
</dbReference>
<dbReference type="RefSeq" id="WP_025698085.1">
    <property type="nucleotide sequence ID" value="NZ_JAUSUY010000005.1"/>
</dbReference>
<feature type="domain" description="Rhamnogalacturonase A/B/Epimerase-like pectate lyase" evidence="2">
    <location>
        <begin position="142"/>
        <end position="350"/>
    </location>
</feature>
<comment type="caution">
    <text evidence="3">The sequence shown here is derived from an EMBL/GenBank/DDBJ whole genome shotgun (WGS) entry which is preliminary data.</text>
</comment>
<evidence type="ECO:0000259" key="2">
    <source>
        <dbReference type="Pfam" id="PF12708"/>
    </source>
</evidence>
<keyword evidence="4" id="KW-1185">Reference proteome</keyword>
<dbReference type="InterPro" id="IPR011050">
    <property type="entry name" value="Pectin_lyase_fold/virulence"/>
</dbReference>
<dbReference type="InterPro" id="IPR012334">
    <property type="entry name" value="Pectin_lyas_fold"/>
</dbReference>
<sequence length="634" mass="69000">MTFTRRIITKTLDLLNLQRHNDNYADIEADLTDHEERITVAKDDIDNHKASVTAHAAEHITYSGPVTGAADIKGAVDSVKQQLDTAVFNGDSSVAAAQAAIDADGYDYGNLKVRLDIEHTAVTTQLADIKINVKYPPPPLVGAAGDNLANDTTAIQAVVDYLRDVGGGTIYFPKGVFLLYNYIQHYDSVNFELAPDAEIKRADDSTQTKMFINGIRGRADYATGYSGEGNFTFEGGTINANCYTNPLNGAANGISFFDLGHAENVAFKNTTLKNGENSHYFQISGCRDILLDNLIIKDDSYTSTSGTPDFEAIQIEVLTEEAFPTFGVWDNTPSIDITVQNCVFDNVVRGIGTHSYVPDPLDNTKVAIYCRGIKLLNNTFRNIQDHVFDLWAYDDAVLEGNIIEGNAAGYGIKVYKSKKIRAKNNTIMNTNNSGLYTEDMYDSTFTDNLYINTCQVNNDGTSTVSAIRVAKSGNNVFDDIVQGTIHQYPLYTSETPTGSPNTVRWSRMANGKGSSNNGSINSASADIRNNHTGAQTKVLFNGVLDTAGSTASLPNDIFTFSSINVYANDNGSATNNLIPTKIDKDSLVIGSPIDRFRIITSLTTCLSFSFPDANTIRLDTLTGSVRIRKVVGVM</sequence>
<dbReference type="InterPro" id="IPR006626">
    <property type="entry name" value="PbH1"/>
</dbReference>
<dbReference type="SMART" id="SM00710">
    <property type="entry name" value="PbH1"/>
    <property type="match status" value="6"/>
</dbReference>
<gene>
    <name evidence="3" type="ORF">J2Z22_001582</name>
</gene>
<evidence type="ECO:0000313" key="4">
    <source>
        <dbReference type="Proteomes" id="UP001248709"/>
    </source>
</evidence>
<keyword evidence="1" id="KW-0175">Coiled coil</keyword>